<name>A0A086K9X8_TOXGO</name>
<evidence type="ECO:0000313" key="2">
    <source>
        <dbReference type="EMBL" id="KFG41196.1"/>
    </source>
</evidence>
<feature type="region of interest" description="Disordered" evidence="1">
    <location>
        <begin position="1"/>
        <end position="30"/>
    </location>
</feature>
<dbReference type="AlphaFoldDB" id="A0A086K9X8"/>
<gene>
    <name evidence="2" type="ORF">TGFOU_405540</name>
</gene>
<sequence length="127" mass="14577">MVETGKFPHRMSEKMKGRGNWQWAREPGTSGGREPPIFWRYIALNCHCFQSEWELKLVCGFKCNRVNCETHKNVSFLALWNPGGATQLRSSSRTPTRTGGPYATLTVSSNNFHWQANQLFLLEGTRR</sequence>
<dbReference type="Proteomes" id="UP000028838">
    <property type="component" value="Unassembled WGS sequence"/>
</dbReference>
<reference evidence="2 3" key="1">
    <citation type="submission" date="2014-07" db="EMBL/GenBank/DDBJ databases">
        <authorList>
            <person name="Sibley D."/>
            <person name="Venepally P."/>
            <person name="Karamycheva S."/>
            <person name="Hadjithomas M."/>
            <person name="Khan A."/>
            <person name="Brunk B."/>
            <person name="Roos D."/>
            <person name="Caler E."/>
            <person name="Lorenzi H."/>
        </authorList>
    </citation>
    <scope>NUCLEOTIDE SEQUENCE [LARGE SCALE GENOMIC DNA]</scope>
    <source>
        <strain evidence="2 3">FOU</strain>
    </source>
</reference>
<dbReference type="VEuPathDB" id="ToxoDB:TGFOU_405540"/>
<organism evidence="2 3">
    <name type="scientific">Toxoplasma gondii FOU</name>
    <dbReference type="NCBI Taxonomy" id="943167"/>
    <lineage>
        <taxon>Eukaryota</taxon>
        <taxon>Sar</taxon>
        <taxon>Alveolata</taxon>
        <taxon>Apicomplexa</taxon>
        <taxon>Conoidasida</taxon>
        <taxon>Coccidia</taxon>
        <taxon>Eucoccidiorida</taxon>
        <taxon>Eimeriorina</taxon>
        <taxon>Sarcocystidae</taxon>
        <taxon>Toxoplasma</taxon>
    </lineage>
</organism>
<evidence type="ECO:0000256" key="1">
    <source>
        <dbReference type="SAM" id="MobiDB-lite"/>
    </source>
</evidence>
<protein>
    <submittedName>
        <fullName evidence="2">Uncharacterized protein</fullName>
    </submittedName>
</protein>
<evidence type="ECO:0000313" key="3">
    <source>
        <dbReference type="Proteomes" id="UP000028838"/>
    </source>
</evidence>
<comment type="caution">
    <text evidence="2">The sequence shown here is derived from an EMBL/GenBank/DDBJ whole genome shotgun (WGS) entry which is preliminary data.</text>
</comment>
<proteinExistence type="predicted"/>
<accession>A0A086K9X8</accession>
<dbReference type="EMBL" id="AEYH02002265">
    <property type="protein sequence ID" value="KFG41196.1"/>
    <property type="molecule type" value="Genomic_DNA"/>
</dbReference>